<reference evidence="7 8" key="1">
    <citation type="submission" date="2015-12" db="EMBL/GenBank/DDBJ databases">
        <title>Draft Genome Sequence of Olsenella scatoligenes SK9K4T; a Producer of 3-Methylindole- (skatole) and 4-Methylphenol- (p-cresol) Isolated from Pig Feces.</title>
        <authorList>
            <person name="Li X."/>
            <person name="Borg B."/>
            <person name="Canibe N."/>
        </authorList>
    </citation>
    <scope>NUCLEOTIDE SEQUENCE [LARGE SCALE GENOMIC DNA]</scope>
    <source>
        <strain evidence="7 8">SK9K4</strain>
    </source>
</reference>
<dbReference type="Gene3D" id="3.50.50.60">
    <property type="entry name" value="FAD/NAD(P)-binding domain"/>
    <property type="match status" value="2"/>
</dbReference>
<dbReference type="PRINTS" id="PR00419">
    <property type="entry name" value="ADXRDTASE"/>
</dbReference>
<dbReference type="STRING" id="1299998.AUL39_04170"/>
<evidence type="ECO:0000256" key="4">
    <source>
        <dbReference type="ARBA" id="ARBA00029440"/>
    </source>
</evidence>
<dbReference type="NCBIfam" id="TIGR01317">
    <property type="entry name" value="GOGAT_sm_gam"/>
    <property type="match status" value="1"/>
</dbReference>
<evidence type="ECO:0000259" key="6">
    <source>
        <dbReference type="Pfam" id="PF14691"/>
    </source>
</evidence>
<keyword evidence="3" id="KW-0314">Glutamate biosynthesis</keyword>
<gene>
    <name evidence="7" type="ORF">AUL39_04170</name>
</gene>
<keyword evidence="8" id="KW-1185">Reference proteome</keyword>
<feature type="domain" description="Dihydroprymidine dehydrogenase" evidence="6">
    <location>
        <begin position="25"/>
        <end position="139"/>
    </location>
</feature>
<dbReference type="Pfam" id="PF14691">
    <property type="entry name" value="Fer4_20"/>
    <property type="match status" value="1"/>
</dbReference>
<dbReference type="InterPro" id="IPR051394">
    <property type="entry name" value="Glutamate_Synthase"/>
</dbReference>
<dbReference type="GO" id="GO:0051536">
    <property type="term" value="F:iron-sulfur cluster binding"/>
    <property type="evidence" value="ECO:0007669"/>
    <property type="project" value="InterPro"/>
</dbReference>
<dbReference type="InterPro" id="IPR036188">
    <property type="entry name" value="FAD/NAD-bd_sf"/>
</dbReference>
<evidence type="ECO:0000313" key="8">
    <source>
        <dbReference type="Proteomes" id="UP000054078"/>
    </source>
</evidence>
<protein>
    <submittedName>
        <fullName evidence="7">Glutamate synthase</fullName>
    </submittedName>
</protein>
<sequence>MGKVGAYIDLGRVAHGERPAAETLKDFGEFAVPLDEKGQRSQASRCMYCGVAFCQTGFSFGKARSSGCPLHNLIPEWNDLMWRGMWTDAAERLALTNPLPEFTSRVCPAPCEAACNLGLEDEPTTIKDDERAISDHEWAAGGPAPLAPAAEDAPRVAVVGSGPAGLATSWELARRGARVTLFERHDRAGGLLMYGIPNMKLPKEVVKRRLDLMEKSGIEIRCGADATSPEVAAELAGFDAVVVAAGAAQARGLRVPGADNPNVVFAVDYLTAQTKALLDGHAETPAVSAKGKDVVVIGGGDTGTDCVATALRQHAKSVHQLEFLPAPPEVRAASNQWPEWPNVKKTDYGQVEAELVQGADPRSWATNTLEVLEDENGGIRGLRVVSLDWSHGKPEPIEGSEREIPAQLVLLAMGFTGPEASVYDALGVTTEEVRGGVRPKLAAAGSHRTVGEGKVPVFAAGDARSGSSLVVAAISDGLACAGEVASELGL</sequence>
<dbReference type="RefSeq" id="WP_059053880.1">
    <property type="nucleotide sequence ID" value="NZ_LOJF01000001.1"/>
</dbReference>
<comment type="pathway">
    <text evidence="4">Amino-acid biosynthesis.</text>
</comment>
<evidence type="ECO:0000256" key="2">
    <source>
        <dbReference type="ARBA" id="ARBA00023002"/>
    </source>
</evidence>
<feature type="domain" description="FAD/NAD(P)-binding" evidence="5">
    <location>
        <begin position="155"/>
        <end position="327"/>
    </location>
</feature>
<dbReference type="InterPro" id="IPR023753">
    <property type="entry name" value="FAD/NAD-binding_dom"/>
</dbReference>
<dbReference type="PANTHER" id="PTHR43100:SF3">
    <property type="entry name" value="FAD_NAD(P)-BINDING DOMAIN-CONTAINING PROTEIN"/>
    <property type="match status" value="1"/>
</dbReference>
<dbReference type="InterPro" id="IPR009051">
    <property type="entry name" value="Helical_ferredxn"/>
</dbReference>
<dbReference type="PANTHER" id="PTHR43100">
    <property type="entry name" value="GLUTAMATE SYNTHASE [NADPH] SMALL CHAIN"/>
    <property type="match status" value="1"/>
</dbReference>
<keyword evidence="2" id="KW-0560">Oxidoreductase</keyword>
<dbReference type="EMBL" id="LOJF01000001">
    <property type="protein sequence ID" value="KUH59507.1"/>
    <property type="molecule type" value="Genomic_DNA"/>
</dbReference>
<evidence type="ECO:0000256" key="3">
    <source>
        <dbReference type="ARBA" id="ARBA00023164"/>
    </source>
</evidence>
<dbReference type="Pfam" id="PF07992">
    <property type="entry name" value="Pyr_redox_2"/>
    <property type="match status" value="1"/>
</dbReference>
<comment type="caution">
    <text evidence="7">The sequence shown here is derived from an EMBL/GenBank/DDBJ whole genome shotgun (WGS) entry which is preliminary data.</text>
</comment>
<dbReference type="Proteomes" id="UP000054078">
    <property type="component" value="Unassembled WGS sequence"/>
</dbReference>
<dbReference type="SUPFAM" id="SSF51971">
    <property type="entry name" value="Nucleotide-binding domain"/>
    <property type="match status" value="1"/>
</dbReference>
<accession>A0A100YXW8</accession>
<dbReference type="InterPro" id="IPR028261">
    <property type="entry name" value="DPD_II"/>
</dbReference>
<dbReference type="Gene3D" id="1.10.1060.10">
    <property type="entry name" value="Alpha-helical ferredoxin"/>
    <property type="match status" value="1"/>
</dbReference>
<evidence type="ECO:0000256" key="1">
    <source>
        <dbReference type="ARBA" id="ARBA00022605"/>
    </source>
</evidence>
<name>A0A100YXW8_TRASO</name>
<dbReference type="OrthoDB" id="9803192at2"/>
<dbReference type="AlphaFoldDB" id="A0A100YXW8"/>
<proteinExistence type="predicted"/>
<dbReference type="InterPro" id="IPR006005">
    <property type="entry name" value="Glut_synth_ssu1"/>
</dbReference>
<evidence type="ECO:0000259" key="5">
    <source>
        <dbReference type="Pfam" id="PF07992"/>
    </source>
</evidence>
<dbReference type="SUPFAM" id="SSF46548">
    <property type="entry name" value="alpha-helical ferredoxin"/>
    <property type="match status" value="1"/>
</dbReference>
<dbReference type="GO" id="GO:0016639">
    <property type="term" value="F:oxidoreductase activity, acting on the CH-NH2 group of donors, NAD or NADP as acceptor"/>
    <property type="evidence" value="ECO:0007669"/>
    <property type="project" value="InterPro"/>
</dbReference>
<organism evidence="7 8">
    <name type="scientific">Tractidigestivibacter scatoligenes</name>
    <name type="common">Olsenella scatoligenes</name>
    <dbReference type="NCBI Taxonomy" id="1299998"/>
    <lineage>
        <taxon>Bacteria</taxon>
        <taxon>Bacillati</taxon>
        <taxon>Actinomycetota</taxon>
        <taxon>Coriobacteriia</taxon>
        <taxon>Coriobacteriales</taxon>
        <taxon>Atopobiaceae</taxon>
        <taxon>Tractidigestivibacter</taxon>
    </lineage>
</organism>
<evidence type="ECO:0000313" key="7">
    <source>
        <dbReference type="EMBL" id="KUH59507.1"/>
    </source>
</evidence>
<dbReference type="GO" id="GO:0006537">
    <property type="term" value="P:glutamate biosynthetic process"/>
    <property type="evidence" value="ECO:0007669"/>
    <property type="project" value="UniProtKB-KW"/>
</dbReference>
<keyword evidence="1" id="KW-0028">Amino-acid biosynthesis</keyword>